<dbReference type="EMBL" id="AP023354">
    <property type="protein sequence ID" value="BCJ30406.1"/>
    <property type="molecule type" value="Genomic_DNA"/>
</dbReference>
<feature type="region of interest" description="Disordered" evidence="1">
    <location>
        <begin position="226"/>
        <end position="248"/>
    </location>
</feature>
<gene>
    <name evidence="2" type="ORF">Asera_45140</name>
</gene>
<evidence type="ECO:0000313" key="2">
    <source>
        <dbReference type="EMBL" id="BCJ30406.1"/>
    </source>
</evidence>
<name>A0A810L7U4_9ACTN</name>
<keyword evidence="3" id="KW-1185">Reference proteome</keyword>
<dbReference type="Proteomes" id="UP000680750">
    <property type="component" value="Chromosome"/>
</dbReference>
<reference evidence="2" key="1">
    <citation type="submission" date="2020-08" db="EMBL/GenBank/DDBJ databases">
        <title>Whole genome shotgun sequence of Actinocatenispora sera NBRC 101916.</title>
        <authorList>
            <person name="Komaki H."/>
            <person name="Tamura T."/>
        </authorList>
    </citation>
    <scope>NUCLEOTIDE SEQUENCE</scope>
    <source>
        <strain evidence="2">NBRC 101916</strain>
    </source>
</reference>
<proteinExistence type="predicted"/>
<evidence type="ECO:0000256" key="1">
    <source>
        <dbReference type="SAM" id="MobiDB-lite"/>
    </source>
</evidence>
<dbReference type="KEGG" id="aser:Asera_45140"/>
<evidence type="ECO:0000313" key="3">
    <source>
        <dbReference type="Proteomes" id="UP000680750"/>
    </source>
</evidence>
<dbReference type="RefSeq" id="WP_212804705.1">
    <property type="nucleotide sequence ID" value="NZ_AP023354.1"/>
</dbReference>
<dbReference type="AlphaFoldDB" id="A0A810L7U4"/>
<organism evidence="2 3">
    <name type="scientific">Actinocatenispora sera</name>
    <dbReference type="NCBI Taxonomy" id="390989"/>
    <lineage>
        <taxon>Bacteria</taxon>
        <taxon>Bacillati</taxon>
        <taxon>Actinomycetota</taxon>
        <taxon>Actinomycetes</taxon>
        <taxon>Micromonosporales</taxon>
        <taxon>Micromonosporaceae</taxon>
        <taxon>Actinocatenispora</taxon>
    </lineage>
</organism>
<accession>A0A810L7U4</accession>
<protein>
    <submittedName>
        <fullName evidence="2">Uncharacterized protein</fullName>
    </submittedName>
</protein>
<sequence length="248" mass="26413">MSMTRTPDLVPVLSRGRHRNPRRGACFMEMASYLAGERWSDHPACTHPLLAATARQVNDRISDAGRARLAALIPSVIGLTGDDIRIEVGIALHCAITALPVVAAERQRGLAVAVLSANRLTNALDDRPEEYLDEASRAALSGVPHAWRWAREFSPGFSPSAKAFRRYAAPATVTGAVDGVATACIADPDPMLYELLAGSIEITAALAGPAPSRRPGCRPVARCACRAPGPDAEPARGDPALIARRTRR</sequence>